<dbReference type="Proteomes" id="UP000284706">
    <property type="component" value="Unassembled WGS sequence"/>
</dbReference>
<name>A0A409YQC3_9AGAR</name>
<feature type="region of interest" description="Disordered" evidence="1">
    <location>
        <begin position="25"/>
        <end position="72"/>
    </location>
</feature>
<dbReference type="InParanoid" id="A0A409YQC3"/>
<comment type="caution">
    <text evidence="2">The sequence shown here is derived from an EMBL/GenBank/DDBJ whole genome shotgun (WGS) entry which is preliminary data.</text>
</comment>
<keyword evidence="3" id="KW-1185">Reference proteome</keyword>
<evidence type="ECO:0000313" key="3">
    <source>
        <dbReference type="Proteomes" id="UP000284706"/>
    </source>
</evidence>
<organism evidence="2 3">
    <name type="scientific">Gymnopilus dilepis</name>
    <dbReference type="NCBI Taxonomy" id="231916"/>
    <lineage>
        <taxon>Eukaryota</taxon>
        <taxon>Fungi</taxon>
        <taxon>Dikarya</taxon>
        <taxon>Basidiomycota</taxon>
        <taxon>Agaricomycotina</taxon>
        <taxon>Agaricomycetes</taxon>
        <taxon>Agaricomycetidae</taxon>
        <taxon>Agaricales</taxon>
        <taxon>Agaricineae</taxon>
        <taxon>Hymenogastraceae</taxon>
        <taxon>Gymnopilus</taxon>
    </lineage>
</organism>
<evidence type="ECO:0000313" key="2">
    <source>
        <dbReference type="EMBL" id="PPR05189.1"/>
    </source>
</evidence>
<proteinExistence type="predicted"/>
<dbReference type="AlphaFoldDB" id="A0A409YQC3"/>
<accession>A0A409YQC3</accession>
<protein>
    <submittedName>
        <fullName evidence="2">Uncharacterized protein</fullName>
    </submittedName>
</protein>
<sequence length="72" mass="7844">MPGMIDICHCVDVFKTGITEERKAETELGRSGAPIKIYSKSGELHNNPTESPSGGDPDDMPPFLSLLQDLKQ</sequence>
<gene>
    <name evidence="2" type="ORF">CVT26_012275</name>
</gene>
<dbReference type="EMBL" id="NHYE01000514">
    <property type="protein sequence ID" value="PPR05189.1"/>
    <property type="molecule type" value="Genomic_DNA"/>
</dbReference>
<evidence type="ECO:0000256" key="1">
    <source>
        <dbReference type="SAM" id="MobiDB-lite"/>
    </source>
</evidence>
<reference evidence="2 3" key="1">
    <citation type="journal article" date="2018" name="Evol. Lett.">
        <title>Horizontal gene cluster transfer increased hallucinogenic mushroom diversity.</title>
        <authorList>
            <person name="Reynolds H.T."/>
            <person name="Vijayakumar V."/>
            <person name="Gluck-Thaler E."/>
            <person name="Korotkin H.B."/>
            <person name="Matheny P.B."/>
            <person name="Slot J.C."/>
        </authorList>
    </citation>
    <scope>NUCLEOTIDE SEQUENCE [LARGE SCALE GENOMIC DNA]</scope>
    <source>
        <strain evidence="2 3">SRW20</strain>
    </source>
</reference>